<protein>
    <submittedName>
        <fullName evidence="2">10325_t:CDS:1</fullName>
    </submittedName>
</protein>
<evidence type="ECO:0000313" key="3">
    <source>
        <dbReference type="Proteomes" id="UP000789342"/>
    </source>
</evidence>
<accession>A0A9N9DU45</accession>
<gene>
    <name evidence="2" type="ORF">AMORRO_LOCUS9969</name>
</gene>
<dbReference type="AlphaFoldDB" id="A0A9N9DU45"/>
<comment type="caution">
    <text evidence="2">The sequence shown here is derived from an EMBL/GenBank/DDBJ whole genome shotgun (WGS) entry which is preliminary data.</text>
</comment>
<evidence type="ECO:0000313" key="2">
    <source>
        <dbReference type="EMBL" id="CAG8651109.1"/>
    </source>
</evidence>
<dbReference type="Proteomes" id="UP000789342">
    <property type="component" value="Unassembled WGS sequence"/>
</dbReference>
<evidence type="ECO:0000256" key="1">
    <source>
        <dbReference type="SAM" id="MobiDB-lite"/>
    </source>
</evidence>
<keyword evidence="3" id="KW-1185">Reference proteome</keyword>
<feature type="non-terminal residue" evidence="2">
    <location>
        <position position="1"/>
    </location>
</feature>
<name>A0A9N9DU45_9GLOM</name>
<organism evidence="2 3">
    <name type="scientific">Acaulospora morrowiae</name>
    <dbReference type="NCBI Taxonomy" id="94023"/>
    <lineage>
        <taxon>Eukaryota</taxon>
        <taxon>Fungi</taxon>
        <taxon>Fungi incertae sedis</taxon>
        <taxon>Mucoromycota</taxon>
        <taxon>Glomeromycotina</taxon>
        <taxon>Glomeromycetes</taxon>
        <taxon>Diversisporales</taxon>
        <taxon>Acaulosporaceae</taxon>
        <taxon>Acaulospora</taxon>
    </lineage>
</organism>
<sequence length="110" mass="12462">NKKNLAVIERNLQKLDFDRKSNLDKLACRMLNIDIQLSATSHAKMANKILALLYSQIWIPRLATANTSEVKEVKWKRNPPSTESSSSTHSPKAISENKNLLELIMEITDS</sequence>
<proteinExistence type="predicted"/>
<feature type="region of interest" description="Disordered" evidence="1">
    <location>
        <begin position="68"/>
        <end position="97"/>
    </location>
</feature>
<dbReference type="EMBL" id="CAJVPV010010422">
    <property type="protein sequence ID" value="CAG8651109.1"/>
    <property type="molecule type" value="Genomic_DNA"/>
</dbReference>
<feature type="compositionally biased region" description="Low complexity" evidence="1">
    <location>
        <begin position="79"/>
        <end position="91"/>
    </location>
</feature>
<reference evidence="2" key="1">
    <citation type="submission" date="2021-06" db="EMBL/GenBank/DDBJ databases">
        <authorList>
            <person name="Kallberg Y."/>
            <person name="Tangrot J."/>
            <person name="Rosling A."/>
        </authorList>
    </citation>
    <scope>NUCLEOTIDE SEQUENCE</scope>
    <source>
        <strain evidence="2">CL551</strain>
    </source>
</reference>